<dbReference type="InterPro" id="IPR027417">
    <property type="entry name" value="P-loop_NTPase"/>
</dbReference>
<dbReference type="PANTHER" id="PTHR43297:SF14">
    <property type="entry name" value="ATPASE AAA-TYPE CORE DOMAIN-CONTAINING PROTEIN"/>
    <property type="match status" value="1"/>
</dbReference>
<keyword evidence="8" id="KW-1278">Translocase</keyword>
<dbReference type="CDD" id="cd03257">
    <property type="entry name" value="ABC_NikE_OppD_transporters"/>
    <property type="match status" value="1"/>
</dbReference>
<evidence type="ECO:0000256" key="6">
    <source>
        <dbReference type="ARBA" id="ARBA00022741"/>
    </source>
</evidence>
<dbReference type="PATRIC" id="fig|54915.3.peg.2509"/>
<keyword evidence="4" id="KW-1003">Cell membrane</keyword>
<reference evidence="12" key="2">
    <citation type="submission" date="2015-07" db="EMBL/GenBank/DDBJ databases">
        <title>MeaNS - Measles Nucleotide Surveillance Program.</title>
        <authorList>
            <person name="Tran T."/>
            <person name="Druce J."/>
        </authorList>
    </citation>
    <scope>NUCLEOTIDE SEQUENCE</scope>
    <source>
        <strain evidence="12">DSM 9887</strain>
    </source>
</reference>
<keyword evidence="5" id="KW-0997">Cell inner membrane</keyword>
<dbReference type="NCBIfam" id="TIGR01727">
    <property type="entry name" value="oligo_HPY"/>
    <property type="match status" value="1"/>
</dbReference>
<dbReference type="PROSITE" id="PS50893">
    <property type="entry name" value="ABC_TRANSPORTER_2"/>
    <property type="match status" value="1"/>
</dbReference>
<evidence type="ECO:0000256" key="4">
    <source>
        <dbReference type="ARBA" id="ARBA00022475"/>
    </source>
</evidence>
<comment type="caution">
    <text evidence="12">The sequence shown here is derived from an EMBL/GenBank/DDBJ whole genome shotgun (WGS) entry which is preliminary data.</text>
</comment>
<organism evidence="12 13">
    <name type="scientific">Brevibacillus reuszeri</name>
    <dbReference type="NCBI Taxonomy" id="54915"/>
    <lineage>
        <taxon>Bacteria</taxon>
        <taxon>Bacillati</taxon>
        <taxon>Bacillota</taxon>
        <taxon>Bacilli</taxon>
        <taxon>Bacillales</taxon>
        <taxon>Paenibacillaceae</taxon>
        <taxon>Brevibacillus</taxon>
    </lineage>
</organism>
<dbReference type="GO" id="GO:0005524">
    <property type="term" value="F:ATP binding"/>
    <property type="evidence" value="ECO:0007669"/>
    <property type="project" value="UniProtKB-KW"/>
</dbReference>
<dbReference type="InterPro" id="IPR013563">
    <property type="entry name" value="Oligopep_ABC_C"/>
</dbReference>
<dbReference type="AlphaFoldDB" id="A0A0K9YPQ0"/>
<dbReference type="InterPro" id="IPR003439">
    <property type="entry name" value="ABC_transporter-like_ATP-bd"/>
</dbReference>
<evidence type="ECO:0000256" key="7">
    <source>
        <dbReference type="ARBA" id="ARBA00022840"/>
    </source>
</evidence>
<protein>
    <submittedName>
        <fullName evidence="11 12">ABC transporter ATP-binding protein</fullName>
    </submittedName>
</protein>
<dbReference type="Proteomes" id="UP000036834">
    <property type="component" value="Unassembled WGS sequence"/>
</dbReference>
<accession>A0A0K9YPQ0</accession>
<dbReference type="PROSITE" id="PS00211">
    <property type="entry name" value="ABC_TRANSPORTER_1"/>
    <property type="match status" value="1"/>
</dbReference>
<evidence type="ECO:0000256" key="9">
    <source>
        <dbReference type="ARBA" id="ARBA00023136"/>
    </source>
</evidence>
<evidence type="ECO:0000256" key="1">
    <source>
        <dbReference type="ARBA" id="ARBA00004202"/>
    </source>
</evidence>
<dbReference type="SMART" id="SM00382">
    <property type="entry name" value="AAA"/>
    <property type="match status" value="1"/>
</dbReference>
<dbReference type="GO" id="GO:0015833">
    <property type="term" value="P:peptide transport"/>
    <property type="evidence" value="ECO:0007669"/>
    <property type="project" value="InterPro"/>
</dbReference>
<dbReference type="InterPro" id="IPR050388">
    <property type="entry name" value="ABC_Ni/Peptide_Import"/>
</dbReference>
<dbReference type="EMBL" id="BJON01000014">
    <property type="protein sequence ID" value="GED69921.1"/>
    <property type="molecule type" value="Genomic_DNA"/>
</dbReference>
<dbReference type="InterPro" id="IPR017871">
    <property type="entry name" value="ABC_transporter-like_CS"/>
</dbReference>
<dbReference type="RefSeq" id="WP_049739635.1">
    <property type="nucleotide sequence ID" value="NZ_BJON01000014.1"/>
</dbReference>
<dbReference type="Pfam" id="PF08352">
    <property type="entry name" value="oligo_HPY"/>
    <property type="match status" value="1"/>
</dbReference>
<dbReference type="Gene3D" id="3.40.50.300">
    <property type="entry name" value="P-loop containing nucleotide triphosphate hydrolases"/>
    <property type="match status" value="1"/>
</dbReference>
<dbReference type="GO" id="GO:0005886">
    <property type="term" value="C:plasma membrane"/>
    <property type="evidence" value="ECO:0007669"/>
    <property type="project" value="UniProtKB-SubCell"/>
</dbReference>
<dbReference type="PANTHER" id="PTHR43297">
    <property type="entry name" value="OLIGOPEPTIDE TRANSPORT ATP-BINDING PROTEIN APPD"/>
    <property type="match status" value="1"/>
</dbReference>
<evidence type="ECO:0000259" key="10">
    <source>
        <dbReference type="PROSITE" id="PS50893"/>
    </source>
</evidence>
<dbReference type="InterPro" id="IPR003593">
    <property type="entry name" value="AAA+_ATPase"/>
</dbReference>
<keyword evidence="6" id="KW-0547">Nucleotide-binding</keyword>
<dbReference type="Proteomes" id="UP000319578">
    <property type="component" value="Unassembled WGS sequence"/>
</dbReference>
<evidence type="ECO:0000313" key="12">
    <source>
        <dbReference type="EMBL" id="KNB70632.1"/>
    </source>
</evidence>
<gene>
    <name evidence="12" type="ORF">ADS79_17205</name>
    <name evidence="11" type="ORF">BRE01_36230</name>
</gene>
<keyword evidence="14" id="KW-1185">Reference proteome</keyword>
<dbReference type="FunFam" id="3.40.50.300:FF:000016">
    <property type="entry name" value="Oligopeptide ABC transporter ATP-binding component"/>
    <property type="match status" value="1"/>
</dbReference>
<reference evidence="11 14" key="3">
    <citation type="submission" date="2019-06" db="EMBL/GenBank/DDBJ databases">
        <title>Whole genome shotgun sequence of Brevibacillus reuszeri NBRC 15719.</title>
        <authorList>
            <person name="Hosoyama A."/>
            <person name="Uohara A."/>
            <person name="Ohji S."/>
            <person name="Ichikawa N."/>
        </authorList>
    </citation>
    <scope>NUCLEOTIDE SEQUENCE [LARGE SCALE GENOMIC DNA]</scope>
    <source>
        <strain evidence="11 14">NBRC 15719</strain>
    </source>
</reference>
<dbReference type="SUPFAM" id="SSF52540">
    <property type="entry name" value="P-loop containing nucleoside triphosphate hydrolases"/>
    <property type="match status" value="1"/>
</dbReference>
<dbReference type="STRING" id="54915.ADS79_17205"/>
<dbReference type="Pfam" id="PF00005">
    <property type="entry name" value="ABC_tran"/>
    <property type="match status" value="1"/>
</dbReference>
<sequence length="327" mass="35950">MANTLLAIRELDVTFTIGKKQYPALRQLSFQVKEKERVGIVGESGCGKSLTSLSVMGLLPESATITRGEINVAGKAWSPGMGEEWNATRGRHVAMIFQDPMSALNPLMPVGKQIAEMALTHLSVSKQEAKELALGMMAKVGLSRINQLYGEYPHRLSGGMMQRIMIAMALICKPKLLIADEPTTALDVTIQAQILDLLREMNRSTNTAMLFISHDLGVIREVCERVIVMYAGYMVEDAPVQEILEHPKHPYTAALLQALPSIEKRGQLLYTIPGRVPPLTERGDGCPFAGRCPRASTICHTKTPELETCGNGHRVRCHLYAEGKIFA</sequence>
<evidence type="ECO:0000313" key="14">
    <source>
        <dbReference type="Proteomes" id="UP000319578"/>
    </source>
</evidence>
<evidence type="ECO:0000313" key="13">
    <source>
        <dbReference type="Proteomes" id="UP000036834"/>
    </source>
</evidence>
<keyword evidence="7 12" id="KW-0067">ATP-binding</keyword>
<proteinExistence type="inferred from homology"/>
<dbReference type="OrthoDB" id="9802264at2"/>
<comment type="similarity">
    <text evidence="2">Belongs to the ABC transporter superfamily.</text>
</comment>
<evidence type="ECO:0000256" key="2">
    <source>
        <dbReference type="ARBA" id="ARBA00005417"/>
    </source>
</evidence>
<keyword evidence="3" id="KW-0813">Transport</keyword>
<evidence type="ECO:0000256" key="3">
    <source>
        <dbReference type="ARBA" id="ARBA00022448"/>
    </source>
</evidence>
<comment type="subcellular location">
    <subcellularLocation>
        <location evidence="1">Cell membrane</location>
        <topology evidence="1">Peripheral membrane protein</topology>
    </subcellularLocation>
</comment>
<keyword evidence="9" id="KW-0472">Membrane</keyword>
<evidence type="ECO:0000313" key="11">
    <source>
        <dbReference type="EMBL" id="GED69921.1"/>
    </source>
</evidence>
<evidence type="ECO:0000256" key="8">
    <source>
        <dbReference type="ARBA" id="ARBA00022967"/>
    </source>
</evidence>
<dbReference type="GO" id="GO:0016887">
    <property type="term" value="F:ATP hydrolysis activity"/>
    <property type="evidence" value="ECO:0007669"/>
    <property type="project" value="InterPro"/>
</dbReference>
<dbReference type="EMBL" id="LGIQ01000009">
    <property type="protein sequence ID" value="KNB70632.1"/>
    <property type="molecule type" value="Genomic_DNA"/>
</dbReference>
<reference evidence="13" key="1">
    <citation type="submission" date="2015-07" db="EMBL/GenBank/DDBJ databases">
        <title>Genome sequencing project for genomic taxonomy and phylogenomics of Bacillus-like bacteria.</title>
        <authorList>
            <person name="Liu B."/>
            <person name="Wang J."/>
            <person name="Zhu Y."/>
            <person name="Liu G."/>
            <person name="Chen Q."/>
            <person name="Chen Z."/>
            <person name="Lan J."/>
            <person name="Che J."/>
            <person name="Ge C."/>
            <person name="Shi H."/>
            <person name="Pan Z."/>
            <person name="Liu X."/>
        </authorList>
    </citation>
    <scope>NUCLEOTIDE SEQUENCE [LARGE SCALE GENOMIC DNA]</scope>
    <source>
        <strain evidence="13">DSM 9887</strain>
    </source>
</reference>
<feature type="domain" description="ABC transporter" evidence="10">
    <location>
        <begin position="8"/>
        <end position="256"/>
    </location>
</feature>
<name>A0A0K9YPQ0_9BACL</name>
<evidence type="ECO:0000256" key="5">
    <source>
        <dbReference type="ARBA" id="ARBA00022519"/>
    </source>
</evidence>